<feature type="region of interest" description="Disordered" evidence="1">
    <location>
        <begin position="1"/>
        <end position="37"/>
    </location>
</feature>
<evidence type="ECO:0000313" key="2">
    <source>
        <dbReference type="EMBL" id="OWM83120.1"/>
    </source>
</evidence>
<dbReference type="EMBL" id="MTKT01001935">
    <property type="protein sequence ID" value="OWM83120.1"/>
    <property type="molecule type" value="Genomic_DNA"/>
</dbReference>
<sequence length="131" mass="14806">MLLLEAEDEGYVTVGEGEGGSEVESEGPETETETETEGLLLLQKQTSPITKMGGINQRAVNQWTKNGWNRRRFQAYLLRFKGGPRASSVLLLNPTDSRVTEINTATLFRYIEGRIDTGCERNRRRALRLLF</sequence>
<dbReference type="Proteomes" id="UP000233551">
    <property type="component" value="Unassembled WGS sequence"/>
</dbReference>
<gene>
    <name evidence="2" type="ORF">CDL15_Pgr011802</name>
    <name evidence="3" type="ORF">CRG98_045739</name>
</gene>
<dbReference type="AlphaFoldDB" id="A0A218XEF4"/>
<feature type="compositionally biased region" description="Acidic residues" evidence="1">
    <location>
        <begin position="19"/>
        <end position="36"/>
    </location>
</feature>
<proteinExistence type="predicted"/>
<evidence type="ECO:0000313" key="3">
    <source>
        <dbReference type="EMBL" id="PKI33868.1"/>
    </source>
</evidence>
<dbReference type="Proteomes" id="UP000197138">
    <property type="component" value="Unassembled WGS sequence"/>
</dbReference>
<reference evidence="4" key="1">
    <citation type="journal article" date="2017" name="Plant J.">
        <title>The pomegranate (Punica granatum L.) genome and the genomics of punicalagin biosynthesis.</title>
        <authorList>
            <person name="Qin G."/>
            <person name="Xu C."/>
            <person name="Ming R."/>
            <person name="Tang H."/>
            <person name="Guyot R."/>
            <person name="Kramer E.M."/>
            <person name="Hu Y."/>
            <person name="Yi X."/>
            <person name="Qi Y."/>
            <person name="Xu X."/>
            <person name="Gao Z."/>
            <person name="Pan H."/>
            <person name="Jian J."/>
            <person name="Tian Y."/>
            <person name="Yue Z."/>
            <person name="Xu Y."/>
        </authorList>
    </citation>
    <scope>NUCLEOTIDE SEQUENCE [LARGE SCALE GENOMIC DNA]</scope>
    <source>
        <strain evidence="4">cv. Dabenzi</strain>
    </source>
</reference>
<evidence type="ECO:0000256" key="1">
    <source>
        <dbReference type="SAM" id="MobiDB-lite"/>
    </source>
</evidence>
<evidence type="ECO:0000313" key="4">
    <source>
        <dbReference type="Proteomes" id="UP000197138"/>
    </source>
</evidence>
<accession>A0A218XEF4</accession>
<protein>
    <submittedName>
        <fullName evidence="2">Uncharacterized protein</fullName>
    </submittedName>
</protein>
<name>A0A218XEF4_PUNGR</name>
<evidence type="ECO:0000313" key="5">
    <source>
        <dbReference type="Proteomes" id="UP000233551"/>
    </source>
</evidence>
<dbReference type="EMBL" id="PGOL01006256">
    <property type="protein sequence ID" value="PKI33868.1"/>
    <property type="molecule type" value="Genomic_DNA"/>
</dbReference>
<keyword evidence="5" id="KW-1185">Reference proteome</keyword>
<feature type="compositionally biased region" description="Acidic residues" evidence="1">
    <location>
        <begin position="1"/>
        <end position="10"/>
    </location>
</feature>
<comment type="caution">
    <text evidence="2">The sequence shown here is derived from an EMBL/GenBank/DDBJ whole genome shotgun (WGS) entry which is preliminary data.</text>
</comment>
<reference evidence="2" key="2">
    <citation type="submission" date="2017-06" db="EMBL/GenBank/DDBJ databases">
        <title>The pomegranate genome and the genomics of punicalagin biosynthesis.</title>
        <authorList>
            <person name="Xu C."/>
        </authorList>
    </citation>
    <scope>NUCLEOTIDE SEQUENCE [LARGE SCALE GENOMIC DNA]</scope>
    <source>
        <tissue evidence="2">Fresh leaf</tissue>
    </source>
</reference>
<organism evidence="2 4">
    <name type="scientific">Punica granatum</name>
    <name type="common">Pomegranate</name>
    <dbReference type="NCBI Taxonomy" id="22663"/>
    <lineage>
        <taxon>Eukaryota</taxon>
        <taxon>Viridiplantae</taxon>
        <taxon>Streptophyta</taxon>
        <taxon>Embryophyta</taxon>
        <taxon>Tracheophyta</taxon>
        <taxon>Spermatophyta</taxon>
        <taxon>Magnoliopsida</taxon>
        <taxon>eudicotyledons</taxon>
        <taxon>Gunneridae</taxon>
        <taxon>Pentapetalae</taxon>
        <taxon>rosids</taxon>
        <taxon>malvids</taxon>
        <taxon>Myrtales</taxon>
        <taxon>Lythraceae</taxon>
        <taxon>Punica</taxon>
    </lineage>
</organism>
<reference evidence="3 5" key="3">
    <citation type="submission" date="2017-11" db="EMBL/GenBank/DDBJ databases">
        <title>De-novo sequencing of pomegranate (Punica granatum L.) genome.</title>
        <authorList>
            <person name="Akparov Z."/>
            <person name="Amiraslanov A."/>
            <person name="Hajiyeva S."/>
            <person name="Abbasov M."/>
            <person name="Kaur K."/>
            <person name="Hamwieh A."/>
            <person name="Solovyev V."/>
            <person name="Salamov A."/>
            <person name="Braich B."/>
            <person name="Kosarev P."/>
            <person name="Mahmoud A."/>
            <person name="Hajiyev E."/>
            <person name="Babayeva S."/>
            <person name="Izzatullayeva V."/>
            <person name="Mammadov A."/>
            <person name="Mammadov A."/>
            <person name="Sharifova S."/>
            <person name="Ojaghi J."/>
            <person name="Eynullazada K."/>
            <person name="Bayramov B."/>
            <person name="Abdulazimova A."/>
            <person name="Shahmuradov I."/>
        </authorList>
    </citation>
    <scope>NUCLEOTIDE SEQUENCE [LARGE SCALE GENOMIC DNA]</scope>
    <source>
        <strain evidence="3">AG2017</strain>
        <strain evidence="5">cv. AG2017</strain>
        <tissue evidence="3">Leaf</tissue>
    </source>
</reference>